<feature type="chain" id="PRO_5045602918" description="Fibronectin type-III domain-containing protein" evidence="1">
    <location>
        <begin position="33"/>
        <end position="191"/>
    </location>
</feature>
<dbReference type="Proteomes" id="UP001431199">
    <property type="component" value="Unassembled WGS sequence"/>
</dbReference>
<dbReference type="EMBL" id="JAODBU010000010">
    <property type="protein sequence ID" value="MCT7399523.1"/>
    <property type="molecule type" value="Genomic_DNA"/>
</dbReference>
<reference evidence="2" key="1">
    <citation type="submission" date="2022-09" db="EMBL/GenBank/DDBJ databases">
        <title>Eubacterium sp. LFL-14 isolated from human feces.</title>
        <authorList>
            <person name="Liu F."/>
        </authorList>
    </citation>
    <scope>NUCLEOTIDE SEQUENCE</scope>
    <source>
        <strain evidence="2">LFL-14</strain>
    </source>
</reference>
<evidence type="ECO:0000313" key="2">
    <source>
        <dbReference type="EMBL" id="MCT7399523.1"/>
    </source>
</evidence>
<evidence type="ECO:0008006" key="4">
    <source>
        <dbReference type="Google" id="ProtNLM"/>
    </source>
</evidence>
<organism evidence="2 3">
    <name type="scientific">Eubacterium album</name>
    <dbReference type="NCBI Taxonomy" id="2978477"/>
    <lineage>
        <taxon>Bacteria</taxon>
        <taxon>Bacillati</taxon>
        <taxon>Bacillota</taxon>
        <taxon>Clostridia</taxon>
        <taxon>Eubacteriales</taxon>
        <taxon>Eubacteriaceae</taxon>
        <taxon>Eubacterium</taxon>
    </lineage>
</organism>
<gene>
    <name evidence="2" type="ORF">N5B56_10575</name>
</gene>
<sequence length="191" mass="21769">MSNISKKTYVWVLLAMAVIMGSGLLYSANARAGEIVKTEKNGDEGTFPWQNEFTTTALNYESDTQKETEKTTQKVTTQQKEETNVTTVVISDEKCVNATIKRTKIKKIKKKASNKISIKLKVLKSVNGYQIKISTSKKFKAKATRTLNINKINFTIKNIKNKKIYYVKVRGYRKENGVNLYGKWSKIKKVK</sequence>
<proteinExistence type="predicted"/>
<evidence type="ECO:0000313" key="3">
    <source>
        <dbReference type="Proteomes" id="UP001431199"/>
    </source>
</evidence>
<name>A0ABT2M1W2_9FIRM</name>
<accession>A0ABT2M1W2</accession>
<dbReference type="Gene3D" id="2.60.40.10">
    <property type="entry name" value="Immunoglobulins"/>
    <property type="match status" value="1"/>
</dbReference>
<dbReference type="InterPro" id="IPR013783">
    <property type="entry name" value="Ig-like_fold"/>
</dbReference>
<keyword evidence="3" id="KW-1185">Reference proteome</keyword>
<comment type="caution">
    <text evidence="2">The sequence shown here is derived from an EMBL/GenBank/DDBJ whole genome shotgun (WGS) entry which is preliminary data.</text>
</comment>
<feature type="signal peptide" evidence="1">
    <location>
        <begin position="1"/>
        <end position="32"/>
    </location>
</feature>
<dbReference type="RefSeq" id="WP_118565607.1">
    <property type="nucleotide sequence ID" value="NZ_JAODBU010000010.1"/>
</dbReference>
<keyword evidence="1" id="KW-0732">Signal</keyword>
<evidence type="ECO:0000256" key="1">
    <source>
        <dbReference type="SAM" id="SignalP"/>
    </source>
</evidence>
<protein>
    <recommendedName>
        <fullName evidence="4">Fibronectin type-III domain-containing protein</fullName>
    </recommendedName>
</protein>